<dbReference type="AlphaFoldDB" id="A0AA39FDZ2"/>
<organism evidence="2 3">
    <name type="scientific">Microctonus hyperodae</name>
    <name type="common">Parasitoid wasp</name>
    <dbReference type="NCBI Taxonomy" id="165561"/>
    <lineage>
        <taxon>Eukaryota</taxon>
        <taxon>Metazoa</taxon>
        <taxon>Ecdysozoa</taxon>
        <taxon>Arthropoda</taxon>
        <taxon>Hexapoda</taxon>
        <taxon>Insecta</taxon>
        <taxon>Pterygota</taxon>
        <taxon>Neoptera</taxon>
        <taxon>Endopterygota</taxon>
        <taxon>Hymenoptera</taxon>
        <taxon>Apocrita</taxon>
        <taxon>Ichneumonoidea</taxon>
        <taxon>Braconidae</taxon>
        <taxon>Euphorinae</taxon>
        <taxon>Microctonus</taxon>
    </lineage>
</organism>
<comment type="caution">
    <text evidence="2">The sequence shown here is derived from an EMBL/GenBank/DDBJ whole genome shotgun (WGS) entry which is preliminary data.</text>
</comment>
<keyword evidence="3" id="KW-1185">Reference proteome</keyword>
<reference evidence="2" key="2">
    <citation type="submission" date="2023-03" db="EMBL/GenBank/DDBJ databases">
        <authorList>
            <person name="Inwood S.N."/>
            <person name="Skelly J.G."/>
            <person name="Guhlin J."/>
            <person name="Harrop T.W.R."/>
            <person name="Goldson S.G."/>
            <person name="Dearden P.K."/>
        </authorList>
    </citation>
    <scope>NUCLEOTIDE SEQUENCE</scope>
    <source>
        <strain evidence="2">Lincoln</strain>
        <tissue evidence="2">Whole body</tissue>
    </source>
</reference>
<feature type="compositionally biased region" description="Polar residues" evidence="1">
    <location>
        <begin position="148"/>
        <end position="164"/>
    </location>
</feature>
<feature type="region of interest" description="Disordered" evidence="1">
    <location>
        <begin position="143"/>
        <end position="164"/>
    </location>
</feature>
<name>A0AA39FDZ2_MICHY</name>
<dbReference type="EMBL" id="JAQQBR010001831">
    <property type="protein sequence ID" value="KAK0167807.1"/>
    <property type="molecule type" value="Genomic_DNA"/>
</dbReference>
<accession>A0AA39FDZ2</accession>
<dbReference type="Proteomes" id="UP001168972">
    <property type="component" value="Unassembled WGS sequence"/>
</dbReference>
<protein>
    <submittedName>
        <fullName evidence="2">Uncharacterized protein</fullName>
    </submittedName>
</protein>
<proteinExistence type="predicted"/>
<reference evidence="2" key="1">
    <citation type="journal article" date="2023" name="bioRxiv">
        <title>Scaffold-level genome assemblies of two parasitoid biocontrol wasps reveal the parthenogenesis mechanism and an associated novel virus.</title>
        <authorList>
            <person name="Inwood S."/>
            <person name="Skelly J."/>
            <person name="Guhlin J."/>
            <person name="Harrop T."/>
            <person name="Goldson S."/>
            <person name="Dearden P."/>
        </authorList>
    </citation>
    <scope>NUCLEOTIDE SEQUENCE</scope>
    <source>
        <strain evidence="2">Lincoln</strain>
        <tissue evidence="2">Whole body</tissue>
    </source>
</reference>
<evidence type="ECO:0000313" key="2">
    <source>
        <dbReference type="EMBL" id="KAK0167807.1"/>
    </source>
</evidence>
<evidence type="ECO:0000256" key="1">
    <source>
        <dbReference type="SAM" id="MobiDB-lite"/>
    </source>
</evidence>
<sequence length="186" mass="20522">MRRVQPAATHQAWRNASIIFMVHCGDGQSDPTIADRVYMRTGWRPADNPRIKEVIDRVEKIRDSRSLLGSDRLTMMEFLNPKFNQNEGYGDHGRDEVVPAPRPVQVGVVPAPRPVRIGVVPASRSIEVGVVPAHSPARIPVLPAPHTSDVSEGQPLTSTSAGSSVRFTPYSHPLAKIMNLRTLPRQ</sequence>
<gene>
    <name evidence="2" type="ORF">PV327_001667</name>
</gene>
<evidence type="ECO:0000313" key="3">
    <source>
        <dbReference type="Proteomes" id="UP001168972"/>
    </source>
</evidence>